<organism evidence="8 9">
    <name type="scientific">Streptomyces polyrhachis</name>
    <dbReference type="NCBI Taxonomy" id="1282885"/>
    <lineage>
        <taxon>Bacteria</taxon>
        <taxon>Bacillati</taxon>
        <taxon>Actinomycetota</taxon>
        <taxon>Actinomycetes</taxon>
        <taxon>Kitasatosporales</taxon>
        <taxon>Streptomycetaceae</taxon>
        <taxon>Streptomyces</taxon>
    </lineage>
</organism>
<dbReference type="SUPFAM" id="SSF103473">
    <property type="entry name" value="MFS general substrate transporter"/>
    <property type="match status" value="1"/>
</dbReference>
<feature type="transmembrane region" description="Helical" evidence="7">
    <location>
        <begin position="41"/>
        <end position="63"/>
    </location>
</feature>
<dbReference type="InterPro" id="IPR011701">
    <property type="entry name" value="MFS"/>
</dbReference>
<feature type="transmembrane region" description="Helical" evidence="7">
    <location>
        <begin position="268"/>
        <end position="287"/>
    </location>
</feature>
<comment type="caution">
    <text evidence="8">The sequence shown here is derived from an EMBL/GenBank/DDBJ whole genome shotgun (WGS) entry which is preliminary data.</text>
</comment>
<feature type="transmembrane region" description="Helical" evidence="7">
    <location>
        <begin position="70"/>
        <end position="91"/>
    </location>
</feature>
<feature type="transmembrane region" description="Helical" evidence="7">
    <location>
        <begin position="367"/>
        <end position="394"/>
    </location>
</feature>
<evidence type="ECO:0000256" key="6">
    <source>
        <dbReference type="SAM" id="MobiDB-lite"/>
    </source>
</evidence>
<protein>
    <submittedName>
        <fullName evidence="8">MFS transporter</fullName>
    </submittedName>
</protein>
<dbReference type="Gene3D" id="1.20.1250.20">
    <property type="entry name" value="MFS general substrate transporter like domains"/>
    <property type="match status" value="1"/>
</dbReference>
<evidence type="ECO:0000256" key="1">
    <source>
        <dbReference type="ARBA" id="ARBA00004651"/>
    </source>
</evidence>
<feature type="region of interest" description="Disordered" evidence="6">
    <location>
        <begin position="187"/>
        <end position="221"/>
    </location>
</feature>
<dbReference type="Pfam" id="PF07690">
    <property type="entry name" value="MFS_1"/>
    <property type="match status" value="1"/>
</dbReference>
<feature type="transmembrane region" description="Helical" evidence="7">
    <location>
        <begin position="236"/>
        <end position="256"/>
    </location>
</feature>
<evidence type="ECO:0000313" key="8">
    <source>
        <dbReference type="EMBL" id="MFC7217107.1"/>
    </source>
</evidence>
<reference evidence="9" key="1">
    <citation type="journal article" date="2019" name="Int. J. Syst. Evol. Microbiol.">
        <title>The Global Catalogue of Microorganisms (GCM) 10K type strain sequencing project: providing services to taxonomists for standard genome sequencing and annotation.</title>
        <authorList>
            <consortium name="The Broad Institute Genomics Platform"/>
            <consortium name="The Broad Institute Genome Sequencing Center for Infectious Disease"/>
            <person name="Wu L."/>
            <person name="Ma J."/>
        </authorList>
    </citation>
    <scope>NUCLEOTIDE SEQUENCE [LARGE SCALE GENOMIC DNA]</scope>
    <source>
        <strain evidence="9">CGMCC 1.13681</strain>
    </source>
</reference>
<dbReference type="InterPro" id="IPR036259">
    <property type="entry name" value="MFS_trans_sf"/>
</dbReference>
<evidence type="ECO:0000313" key="9">
    <source>
        <dbReference type="Proteomes" id="UP001596413"/>
    </source>
</evidence>
<sequence>MKPLLALLLTAATGARLAEEGVGIALVLLARERTGDSAAAAAVLAAWLAPHVLAAPVAGALAARARRRGLFYGGALAVLAVSIGALALLLGRVPTGIAVAVAVAGGACGPVVTGGLSSLLAEPAPPGPARDRAYALDAVTYNVAGVGGPALVALTAAVAGPAAAGALLATVAGVSAVAVGCALTRRRGGTRNSPDAMPASPDSAHNSPDPGAPARPARSGTRPALATLWQVRPLRAITAATTLAFLGVGGLTLTAVELEAARGYPGEGGALMTLFAAGALAGSLLTARAAPRTTARRLAVRSLLGTGLALAAAALAAPFVLCAALFALAGLCDGPLLTATLRIRADHAPAALRTQVFTLGAGLKVTAAAAGAALTGAAVALAAPEAVLLAVAALQLAAAELLRRTWRPGGGVHTSEAVRVGAG</sequence>
<feature type="transmembrane region" description="Helical" evidence="7">
    <location>
        <begin position="97"/>
        <end position="121"/>
    </location>
</feature>
<dbReference type="PANTHER" id="PTHR23513:SF11">
    <property type="entry name" value="STAPHYLOFERRIN A TRANSPORTER"/>
    <property type="match status" value="1"/>
</dbReference>
<dbReference type="EMBL" id="JBHSZO010000003">
    <property type="protein sequence ID" value="MFC7217107.1"/>
    <property type="molecule type" value="Genomic_DNA"/>
</dbReference>
<evidence type="ECO:0000256" key="7">
    <source>
        <dbReference type="SAM" id="Phobius"/>
    </source>
</evidence>
<feature type="transmembrane region" description="Helical" evidence="7">
    <location>
        <begin position="162"/>
        <end position="183"/>
    </location>
</feature>
<keyword evidence="2" id="KW-1003">Cell membrane</keyword>
<proteinExistence type="predicted"/>
<keyword evidence="5 7" id="KW-0472">Membrane</keyword>
<evidence type="ECO:0000256" key="2">
    <source>
        <dbReference type="ARBA" id="ARBA00022475"/>
    </source>
</evidence>
<name>A0ABW2GEC5_9ACTN</name>
<evidence type="ECO:0000256" key="3">
    <source>
        <dbReference type="ARBA" id="ARBA00022692"/>
    </source>
</evidence>
<keyword evidence="4 7" id="KW-1133">Transmembrane helix</keyword>
<feature type="transmembrane region" description="Helical" evidence="7">
    <location>
        <begin position="308"/>
        <end position="331"/>
    </location>
</feature>
<evidence type="ECO:0000256" key="5">
    <source>
        <dbReference type="ARBA" id="ARBA00023136"/>
    </source>
</evidence>
<keyword evidence="9" id="KW-1185">Reference proteome</keyword>
<comment type="subcellular location">
    <subcellularLocation>
        <location evidence="1">Cell membrane</location>
        <topology evidence="1">Multi-pass membrane protein</topology>
    </subcellularLocation>
</comment>
<dbReference type="PANTHER" id="PTHR23513">
    <property type="entry name" value="INTEGRAL MEMBRANE EFFLUX PROTEIN-RELATED"/>
    <property type="match status" value="1"/>
</dbReference>
<dbReference type="Proteomes" id="UP001596413">
    <property type="component" value="Unassembled WGS sequence"/>
</dbReference>
<gene>
    <name evidence="8" type="ORF">ACFQLX_02810</name>
</gene>
<keyword evidence="3 7" id="KW-0812">Transmembrane</keyword>
<evidence type="ECO:0000256" key="4">
    <source>
        <dbReference type="ARBA" id="ARBA00022989"/>
    </source>
</evidence>
<dbReference type="RefSeq" id="WP_386411525.1">
    <property type="nucleotide sequence ID" value="NZ_JBHSZO010000003.1"/>
</dbReference>
<accession>A0ABW2GEC5</accession>
<feature type="transmembrane region" description="Helical" evidence="7">
    <location>
        <begin position="133"/>
        <end position="156"/>
    </location>
</feature>